<feature type="compositionally biased region" description="Low complexity" evidence="1">
    <location>
        <begin position="139"/>
        <end position="164"/>
    </location>
</feature>
<keyword evidence="4" id="KW-1185">Reference proteome</keyword>
<feature type="compositionally biased region" description="Low complexity" evidence="1">
    <location>
        <begin position="239"/>
        <end position="256"/>
    </location>
</feature>
<evidence type="ECO:0000313" key="4">
    <source>
        <dbReference type="Proteomes" id="UP000540128"/>
    </source>
</evidence>
<dbReference type="InterPro" id="IPR019303">
    <property type="entry name" value="vWA_TerF_C"/>
</dbReference>
<dbReference type="Gene3D" id="3.40.50.410">
    <property type="entry name" value="von Willebrand factor, type A domain"/>
    <property type="match status" value="1"/>
</dbReference>
<dbReference type="PROSITE" id="PS50234">
    <property type="entry name" value="VWFA"/>
    <property type="match status" value="1"/>
</dbReference>
<evidence type="ECO:0000313" key="3">
    <source>
        <dbReference type="EMBL" id="NUV29002.1"/>
    </source>
</evidence>
<evidence type="ECO:0000256" key="1">
    <source>
        <dbReference type="SAM" id="MobiDB-lite"/>
    </source>
</evidence>
<feature type="region of interest" description="Disordered" evidence="1">
    <location>
        <begin position="1"/>
        <end position="352"/>
    </location>
</feature>
<feature type="compositionally biased region" description="Low complexity" evidence="1">
    <location>
        <begin position="323"/>
        <end position="349"/>
    </location>
</feature>
<dbReference type="CDD" id="cd00198">
    <property type="entry name" value="vWFA"/>
    <property type="match status" value="1"/>
</dbReference>
<proteinExistence type="predicted"/>
<dbReference type="AlphaFoldDB" id="A0A7Y6C9R4"/>
<dbReference type="SMART" id="SM00327">
    <property type="entry name" value="VWA"/>
    <property type="match status" value="1"/>
</dbReference>
<dbReference type="InterPro" id="IPR002035">
    <property type="entry name" value="VWF_A"/>
</dbReference>
<evidence type="ECO:0000259" key="2">
    <source>
        <dbReference type="PROSITE" id="PS50234"/>
    </source>
</evidence>
<feature type="domain" description="VWFA" evidence="2">
    <location>
        <begin position="374"/>
        <end position="550"/>
    </location>
</feature>
<dbReference type="Proteomes" id="UP000540128">
    <property type="component" value="Unassembled WGS sequence"/>
</dbReference>
<feature type="compositionally biased region" description="Low complexity" evidence="1">
    <location>
        <begin position="175"/>
        <end position="220"/>
    </location>
</feature>
<dbReference type="InterPro" id="IPR036465">
    <property type="entry name" value="vWFA_dom_sf"/>
</dbReference>
<protein>
    <recommendedName>
        <fullName evidence="2">VWFA domain-containing protein</fullName>
    </recommendedName>
</protein>
<organism evidence="3 4">
    <name type="scientific">Streptomyces odorifer</name>
    <dbReference type="NCBI Taxonomy" id="53450"/>
    <lineage>
        <taxon>Bacteria</taxon>
        <taxon>Bacillati</taxon>
        <taxon>Actinomycetota</taxon>
        <taxon>Actinomycetes</taxon>
        <taxon>Kitasatosporales</taxon>
        <taxon>Streptomycetaceae</taxon>
        <taxon>Streptomyces</taxon>
        <taxon>Streptomyces albidoflavus group</taxon>
    </lineage>
</organism>
<accession>A0A7Y6C9R4</accession>
<dbReference type="EMBL" id="JAANNT010000007">
    <property type="protein sequence ID" value="NUV29002.1"/>
    <property type="molecule type" value="Genomic_DNA"/>
</dbReference>
<gene>
    <name evidence="3" type="ORF">G6W59_11780</name>
</gene>
<reference evidence="3 4" key="1">
    <citation type="submission" date="2020-03" db="EMBL/GenBank/DDBJ databases">
        <title>Complete genome sequence of sixteen Streptomyces strains facilitates identification of candidate genes involved in plant growth-promotion in grain legumes and cereals.</title>
        <authorList>
            <person name="Gopalakrishnan S."/>
            <person name="Thakur V."/>
            <person name="Saxena R."/>
            <person name="Vadlamudi S."/>
            <person name="Purohit S."/>
            <person name="Kumar V."/>
            <person name="Rathore A."/>
            <person name="Chitikineni A."/>
            <person name="Varshney R.K."/>
        </authorList>
    </citation>
    <scope>NUCLEOTIDE SEQUENCE [LARGE SCALE GENOMIC DNA]</scope>
    <source>
        <strain evidence="3 4">KAI-180</strain>
    </source>
</reference>
<dbReference type="PRINTS" id="PR01217">
    <property type="entry name" value="PRICHEXTENSN"/>
</dbReference>
<sequence length="562" mass="56917">MGILSLLRNALGRSRKNRDASEAGSGTGTENTTAVPPARTGDASPAAESPAPATDAPAVPPARAEDPLAADGADHTPDLVAAAFDREAAGVPSPQRSPEDDPDAVLDTPAPAPKTAPEPEPEPESAAPAEKPKPEAEPKSSAPAEEAKAAAPAAESEAAAPATEPEAKPAPEPEAAPADPEPAAETPAAEAPAAKSDAPEAPAAEPVSDPAPEKAAAPAEADADSARTAPEAETGAKQAAEPIVAAVPADPEVPEALITEPSIFDPKPEAAQPAADPEPVPEPAAKAEPEPAPAPEPVAESAPEPAPAPEPEPAKPVEKAPEPAKAAANSPAKAAKSAKSAKTAKSAKPQATGLPVADAAQALADAGLTGTKAKVYLVLDRSGSMRGYYKDGSAQCLGEQVLALATHLDPADAPAVQVVFFSTDIDGKGELTPEAYEGRIDELHAECGRMGRTSYHRAIEEVTALHEASGATEPALVIFQTDGPPDARTAATQALKAVSGAPLFWQFVGFGESEHKNFEYLRKLNTSHTGYFPAGPAPRELTDAELYAGLLAAFPGWLAARA</sequence>
<dbReference type="SUPFAM" id="SSF53300">
    <property type="entry name" value="vWA-like"/>
    <property type="match status" value="1"/>
</dbReference>
<dbReference type="RefSeq" id="WP_175458766.1">
    <property type="nucleotide sequence ID" value="NZ_JAANNT010000007.1"/>
</dbReference>
<comment type="caution">
    <text evidence="3">The sequence shown here is derived from an EMBL/GenBank/DDBJ whole genome shotgun (WGS) entry which is preliminary data.</text>
</comment>
<feature type="compositionally biased region" description="Basic and acidic residues" evidence="1">
    <location>
        <begin position="312"/>
        <end position="322"/>
    </location>
</feature>
<name>A0A7Y6C9R4_9ACTN</name>
<feature type="compositionally biased region" description="Low complexity" evidence="1">
    <location>
        <begin position="42"/>
        <end position="57"/>
    </location>
</feature>
<dbReference type="Pfam" id="PF10138">
    <property type="entry name" value="vWA-TerF-like"/>
    <property type="match status" value="1"/>
</dbReference>